<dbReference type="HOGENOM" id="CLU_006669_2_0_1"/>
<dbReference type="PANTHER" id="PTHR33480:SF1">
    <property type="entry name" value="TYR RECOMBINASE DOMAIN-CONTAINING PROTEIN"/>
    <property type="match status" value="1"/>
</dbReference>
<organism>
    <name type="scientific">Solenopsis invicta</name>
    <name type="common">Red imported fire ant</name>
    <name type="synonym">Solenopsis wagneri</name>
    <dbReference type="NCBI Taxonomy" id="13686"/>
    <lineage>
        <taxon>Eukaryota</taxon>
        <taxon>Metazoa</taxon>
        <taxon>Ecdysozoa</taxon>
        <taxon>Arthropoda</taxon>
        <taxon>Hexapoda</taxon>
        <taxon>Insecta</taxon>
        <taxon>Pterygota</taxon>
        <taxon>Neoptera</taxon>
        <taxon>Endopterygota</taxon>
        <taxon>Hymenoptera</taxon>
        <taxon>Apocrita</taxon>
        <taxon>Aculeata</taxon>
        <taxon>Formicoidea</taxon>
        <taxon>Formicidae</taxon>
        <taxon>Myrmicinae</taxon>
        <taxon>Solenopsis</taxon>
    </lineage>
</organism>
<dbReference type="InterPro" id="IPR013762">
    <property type="entry name" value="Integrase-like_cat_sf"/>
</dbReference>
<dbReference type="Gene3D" id="1.10.443.10">
    <property type="entry name" value="Intergrase catalytic core"/>
    <property type="match status" value="1"/>
</dbReference>
<dbReference type="PANTHER" id="PTHR33480">
    <property type="entry name" value="SET DOMAIN-CONTAINING PROTEIN-RELATED"/>
    <property type="match status" value="1"/>
</dbReference>
<protein>
    <submittedName>
        <fullName evidence="1">Uncharacterized protein</fullName>
    </submittedName>
</protein>
<dbReference type="GO" id="GO:0015074">
    <property type="term" value="P:DNA integration"/>
    <property type="evidence" value="ECO:0007669"/>
    <property type="project" value="InterPro"/>
</dbReference>
<dbReference type="GO" id="GO:0003677">
    <property type="term" value="F:DNA binding"/>
    <property type="evidence" value="ECO:0007669"/>
    <property type="project" value="InterPro"/>
</dbReference>
<dbReference type="EMBL" id="GL766162">
    <property type="protein sequence ID" value="EFZ15522.1"/>
    <property type="molecule type" value="Genomic_DNA"/>
</dbReference>
<evidence type="ECO:0000313" key="1">
    <source>
        <dbReference type="EMBL" id="EFZ15522.1"/>
    </source>
</evidence>
<sequence length="803" mass="92540">MPKAFNEDICLGQRLLRDILTLWVFLEKLTILIKYLHHVFISKGSSYEGYLLSIDDSYEALQKKSKSSLFNRQNSNVKDCSIVISKTLPAINNQLNKSSFRINQNSLIDSEISVESSTPSGASEIVKFIGDEWQNISSVSPKNVSSNVEQIKNSNKIINNMQDSHSNSLERNIESNITEDTVSKNDTDNTLGASSNYIPSSINEINCTAEQICNENMSTNLNFSNNDAPPVDIRDVYVPVSKNENMGYSLKRYFCPYCKTLQKKFARHLELKHKNIPDVQKFIHFPKGNKERRVVIEKIRKYGNYLHNTDADLNTGILISCRRPQAKFQSTAENYICCHHCKGFFSRRTLRMHYKKCNPVYEKGRKNQLIKGKQLMGYIQYRANHVMRRKIMPALRDDNISRSIKYDELIILFGNKLCDTYTLSHQYDMIRNYLRLLGRFKLTIKEINNKISDFASIFQPENYDDVIKAVKICANYDSESQVFQTPYNVTTLGTILKKCARIQAAECIKRKDIDAKKAIEDFMLLFDNDYPVTINKKVLEDRANKRRTKQIILPSKSDIQKLHTYSKNLCEEAMKILQKGFDLNAWKKLSDGTLILLQLFNRRRAGELERLTIENYKNQETIDQIFNADIFNNISEDSQKQAKQFVRIVIRGKRGRNVPLLLHTFLISDIDILLKYRSEAAVNSKNKYVFAVPRTSSPQKGYIRACNIMRKFAANCGALVPTSLRGTMLRKHLATYIAMLRVEENQVSDVANFMGHDKQIHKDVYRVPNGLIDITEVSRLLQAAIGNKENEENDQNRDQSWVS</sequence>
<proteinExistence type="predicted"/>
<dbReference type="AlphaFoldDB" id="E9IV84"/>
<name>E9IV84_SOLIN</name>
<dbReference type="GO" id="GO:0006310">
    <property type="term" value="P:DNA recombination"/>
    <property type="evidence" value="ECO:0007669"/>
    <property type="project" value="InterPro"/>
</dbReference>
<feature type="non-terminal residue" evidence="1">
    <location>
        <position position="803"/>
    </location>
</feature>
<reference evidence="1" key="1">
    <citation type="journal article" date="2011" name="Proc. Natl. Acad. Sci. U.S.A.">
        <title>The genome of the fire ant Solenopsis invicta.</title>
        <authorList>
            <person name="Wurm Y."/>
            <person name="Wang J."/>
            <person name="Riba-Grognuz O."/>
            <person name="Corona M."/>
            <person name="Nygaard S."/>
            <person name="Hunt B.G."/>
            <person name="Ingram K.K."/>
            <person name="Falquet L."/>
            <person name="Nipitwattanaphon M."/>
            <person name="Gotzek D."/>
            <person name="Dijkstra M.B."/>
            <person name="Oettler J."/>
            <person name="Comtesse F."/>
            <person name="Shih C.J."/>
            <person name="Wu W.J."/>
            <person name="Yang C.C."/>
            <person name="Thomas J."/>
            <person name="Beaudoing E."/>
            <person name="Pradervand S."/>
            <person name="Flegel V."/>
            <person name="Cook E.D."/>
            <person name="Fabbretti R."/>
            <person name="Stockinger H."/>
            <person name="Long L."/>
            <person name="Farmerie W.G."/>
            <person name="Oakey J."/>
            <person name="Boomsma J.J."/>
            <person name="Pamilo P."/>
            <person name="Yi S.V."/>
            <person name="Heinze J."/>
            <person name="Goodisman M.A."/>
            <person name="Farinelli L."/>
            <person name="Harshman K."/>
            <person name="Hulo N."/>
            <person name="Cerutti L."/>
            <person name="Xenarios I."/>
            <person name="Shoemaker D."/>
            <person name="Keller L."/>
        </authorList>
    </citation>
    <scope>NUCLEOTIDE SEQUENCE [LARGE SCALE GENOMIC DNA]</scope>
</reference>
<accession>E9IV84</accession>
<gene>
    <name evidence="1" type="ORF">SINV_07796</name>
</gene>
<dbReference type="OMA" id="KKCARIQ"/>